<feature type="repeat" description="ANK" evidence="3">
    <location>
        <begin position="772"/>
        <end position="804"/>
    </location>
</feature>
<evidence type="ECO:0000256" key="2">
    <source>
        <dbReference type="ARBA" id="ARBA00023043"/>
    </source>
</evidence>
<evidence type="ECO:0000256" key="1">
    <source>
        <dbReference type="ARBA" id="ARBA00022737"/>
    </source>
</evidence>
<feature type="repeat" description="ANK" evidence="3">
    <location>
        <begin position="704"/>
        <end position="732"/>
    </location>
</feature>
<keyword evidence="1" id="KW-0677">Repeat</keyword>
<dbReference type="PROSITE" id="PS50297">
    <property type="entry name" value="ANK_REP_REGION"/>
    <property type="match status" value="4"/>
</dbReference>
<dbReference type="SUPFAM" id="SSF48403">
    <property type="entry name" value="Ankyrin repeat"/>
    <property type="match status" value="2"/>
</dbReference>
<dbReference type="RefSeq" id="WP_209592652.1">
    <property type="nucleotide sequence ID" value="NZ_JAGJCF010000001.1"/>
</dbReference>
<reference evidence="5 6" key="1">
    <citation type="submission" date="2021-04" db="EMBL/GenBank/DDBJ databases">
        <title>Whole genome sequence of Jiella sp. KSK16Y-1.</title>
        <authorList>
            <person name="Tuo L."/>
        </authorList>
    </citation>
    <scope>NUCLEOTIDE SEQUENCE [LARGE SCALE GENOMIC DNA]</scope>
    <source>
        <strain evidence="5 6">KSK16Y-1</strain>
    </source>
</reference>
<evidence type="ECO:0000313" key="5">
    <source>
        <dbReference type="EMBL" id="MBP0614232.1"/>
    </source>
</evidence>
<dbReference type="Gene3D" id="1.25.40.20">
    <property type="entry name" value="Ankyrin repeat-containing domain"/>
    <property type="match status" value="3"/>
</dbReference>
<dbReference type="PANTHER" id="PTHR24198">
    <property type="entry name" value="ANKYRIN REPEAT AND PROTEIN KINASE DOMAIN-CONTAINING PROTEIN"/>
    <property type="match status" value="1"/>
</dbReference>
<feature type="repeat" description="ANK" evidence="3">
    <location>
        <begin position="977"/>
        <end position="1009"/>
    </location>
</feature>
<proteinExistence type="predicted"/>
<dbReference type="SMART" id="SM00248">
    <property type="entry name" value="ANK"/>
    <property type="match status" value="10"/>
</dbReference>
<keyword evidence="2 3" id="KW-0040">ANK repeat</keyword>
<dbReference type="Pfam" id="PF13606">
    <property type="entry name" value="Ank_3"/>
    <property type="match status" value="1"/>
</dbReference>
<gene>
    <name evidence="5" type="ORF">J6595_01330</name>
</gene>
<feature type="repeat" description="ANK" evidence="3">
    <location>
        <begin position="738"/>
        <end position="767"/>
    </location>
</feature>
<evidence type="ECO:0000256" key="4">
    <source>
        <dbReference type="SAM" id="MobiDB-lite"/>
    </source>
</evidence>
<feature type="compositionally biased region" description="Basic and acidic residues" evidence="4">
    <location>
        <begin position="876"/>
        <end position="896"/>
    </location>
</feature>
<dbReference type="Proteomes" id="UP000678276">
    <property type="component" value="Unassembled WGS sequence"/>
</dbReference>
<dbReference type="EMBL" id="JAGJCF010000001">
    <property type="protein sequence ID" value="MBP0614232.1"/>
    <property type="molecule type" value="Genomic_DNA"/>
</dbReference>
<dbReference type="PRINTS" id="PR01415">
    <property type="entry name" value="ANKYRIN"/>
</dbReference>
<sequence length="1073" mass="121206">MEPVHFPEFLNSVEAKYMGRNNPNKIYLYKRISKIAPGGKNFHALLKLVRQTAIESAQACGRPLDWSSEDLNLRDELQRGNGHAMKASAFHYYIILQPEYVGYSREINANIELRKSMGERFLALPSHLIETHVESKQKPIHPTAPFAWPQYVTKEEAEDTNADEGVWLNPHNHFTIPLTHRFDEIDQLHQFVHDDRPFLIWAIIAPSGAGKTRLVSQWMKDYIPNEANEVWDAGFVHKRDINVWTEWNPARNTIIVIDYTTFFDDVIHVISDRFSNYRCNKKIRLLLIDHIYPDVLRSDPIWSKIFHDQKTVDHARKTLIYRGSPLYIKADRTADGLLANVISSTASTPENPISPESNEIVDATKHLIAMGDHAENPDAVRHPLFAALMGQALKEKREISNWTRRDLIKYYFESSTRRPWAQAAPDDSRPNLGHWVGAYVSAATLLRGVEFFHLEENLPPEIKRHQHKLSPSARIKAHAKRIVSSKRDDVLNPFEPDILGESFFLYFLQELSYCGDVERKFYDMIFCVDYHHMDNEYFYNFMATTQRLTQNLINENQRLEEVSYAWRNFSRFLASESIRANPTASQIALMARIRIADMVQHLRKPAIEDMFLDEVDIDTIRAALKGPFSLYAVATYLIYLDIRLRSGVINDADLDPIEELLSSFFETCCVGTSKLIPFVMLGRLELLKAIQDVFNFDVEQGWQYGWPPLLVACRDGHLDVVQWLVELGADVNRHCGESGITALFVAAEKGHLEIVQFLHGKGASVNAGCVDDGLTPLMTASFGGYDNIVEYLIEAQADVEARKTTDRTTALFASCLGNNVQTLCLLLRAGANPEVRALSRNITLLMFACELGRETFVRTLISGANGDWRMNQPSEAKGKRSRDASEGVGENERHGENLNHRIDINARDNENCTALIHAIANGHLEIALYLIDLGADVSIRARDGWSSINIAASKGNIDVCRAILERNPGEIRSRTDTGLSPVLAAGANGHLELVDFFIRMGASYEECDNSNYNLLALAADNGHLNMYKKAIELGLSPDVEVAGGHNVLMLASRNGHSNVVEYIVRGVEGDLEN</sequence>
<organism evidence="5 6">
    <name type="scientific">Jiella mangrovi</name>
    <dbReference type="NCBI Taxonomy" id="2821407"/>
    <lineage>
        <taxon>Bacteria</taxon>
        <taxon>Pseudomonadati</taxon>
        <taxon>Pseudomonadota</taxon>
        <taxon>Alphaproteobacteria</taxon>
        <taxon>Hyphomicrobiales</taxon>
        <taxon>Aurantimonadaceae</taxon>
        <taxon>Jiella</taxon>
    </lineage>
</organism>
<name>A0ABS4BBV6_9HYPH</name>
<dbReference type="InterPro" id="IPR036770">
    <property type="entry name" value="Ankyrin_rpt-contain_sf"/>
</dbReference>
<feature type="repeat" description="ANK" evidence="3">
    <location>
        <begin position="910"/>
        <end position="942"/>
    </location>
</feature>
<dbReference type="Pfam" id="PF12796">
    <property type="entry name" value="Ank_2"/>
    <property type="match status" value="3"/>
</dbReference>
<dbReference type="PANTHER" id="PTHR24198:SF165">
    <property type="entry name" value="ANKYRIN REPEAT-CONTAINING PROTEIN-RELATED"/>
    <property type="match status" value="1"/>
</dbReference>
<evidence type="ECO:0000313" key="6">
    <source>
        <dbReference type="Proteomes" id="UP000678276"/>
    </source>
</evidence>
<keyword evidence="6" id="KW-1185">Reference proteome</keyword>
<comment type="caution">
    <text evidence="5">The sequence shown here is derived from an EMBL/GenBank/DDBJ whole genome shotgun (WGS) entry which is preliminary data.</text>
</comment>
<dbReference type="InterPro" id="IPR002110">
    <property type="entry name" value="Ankyrin_rpt"/>
</dbReference>
<evidence type="ECO:0000256" key="3">
    <source>
        <dbReference type="PROSITE-ProRule" id="PRU00023"/>
    </source>
</evidence>
<protein>
    <submittedName>
        <fullName evidence="5">Ankyrin repeat domain-containing protein</fullName>
    </submittedName>
</protein>
<feature type="region of interest" description="Disordered" evidence="4">
    <location>
        <begin position="868"/>
        <end position="896"/>
    </location>
</feature>
<accession>A0ABS4BBV6</accession>
<dbReference type="PROSITE" id="PS50088">
    <property type="entry name" value="ANK_REPEAT"/>
    <property type="match status" value="5"/>
</dbReference>